<gene>
    <name evidence="1" type="ORF">SFRICE_027019</name>
</gene>
<reference evidence="1" key="1">
    <citation type="submission" date="2016-07" db="EMBL/GenBank/DDBJ databases">
        <authorList>
            <person name="Bretaudeau A."/>
        </authorList>
    </citation>
    <scope>NUCLEOTIDE SEQUENCE</scope>
    <source>
        <strain evidence="1">Rice</strain>
        <tissue evidence="1">Whole body</tissue>
    </source>
</reference>
<name>A0A2H1WBB5_SPOFR</name>
<accession>A0A2H1WBB5</accession>
<evidence type="ECO:0000313" key="1">
    <source>
        <dbReference type="EMBL" id="SOQ50236.1"/>
    </source>
</evidence>
<proteinExistence type="predicted"/>
<organism evidence="1">
    <name type="scientific">Spodoptera frugiperda</name>
    <name type="common">Fall armyworm</name>
    <dbReference type="NCBI Taxonomy" id="7108"/>
    <lineage>
        <taxon>Eukaryota</taxon>
        <taxon>Metazoa</taxon>
        <taxon>Ecdysozoa</taxon>
        <taxon>Arthropoda</taxon>
        <taxon>Hexapoda</taxon>
        <taxon>Insecta</taxon>
        <taxon>Pterygota</taxon>
        <taxon>Neoptera</taxon>
        <taxon>Endopterygota</taxon>
        <taxon>Lepidoptera</taxon>
        <taxon>Glossata</taxon>
        <taxon>Ditrysia</taxon>
        <taxon>Noctuoidea</taxon>
        <taxon>Noctuidae</taxon>
        <taxon>Amphipyrinae</taxon>
        <taxon>Spodoptera</taxon>
    </lineage>
</organism>
<sequence>MLQIIEDGYMFRITLFLREENCPMTSLTLGEARGSVGFLLTKNHTVPTPAFWAGAPDNFTIITSRKKNLSSVKKISSWRPFTDWVTPRPILFNDKKNWP</sequence>
<dbReference type="EMBL" id="ODYU01007452">
    <property type="protein sequence ID" value="SOQ50236.1"/>
    <property type="molecule type" value="Genomic_DNA"/>
</dbReference>
<protein>
    <submittedName>
        <fullName evidence="1">SFRICE_027019</fullName>
    </submittedName>
</protein>
<dbReference type="AlphaFoldDB" id="A0A2H1WBB5"/>